<protein>
    <submittedName>
        <fullName evidence="1">Uncharacterized protein</fullName>
    </submittedName>
</protein>
<reference evidence="1 2" key="1">
    <citation type="journal article" date="2008" name="Nature">
        <title>The genome of the model beetle and pest Tribolium castaneum.</title>
        <authorList>
            <consortium name="Tribolium Genome Sequencing Consortium"/>
            <person name="Richards S."/>
            <person name="Gibbs R.A."/>
            <person name="Weinstock G.M."/>
            <person name="Brown S.J."/>
            <person name="Denell R."/>
            <person name="Beeman R.W."/>
            <person name="Gibbs R."/>
            <person name="Beeman R.W."/>
            <person name="Brown S.J."/>
            <person name="Bucher G."/>
            <person name="Friedrich M."/>
            <person name="Grimmelikhuijzen C.J."/>
            <person name="Klingler M."/>
            <person name="Lorenzen M."/>
            <person name="Richards S."/>
            <person name="Roth S."/>
            <person name="Schroder R."/>
            <person name="Tautz D."/>
            <person name="Zdobnov E.M."/>
            <person name="Muzny D."/>
            <person name="Gibbs R.A."/>
            <person name="Weinstock G.M."/>
            <person name="Attaway T."/>
            <person name="Bell S."/>
            <person name="Buhay C.J."/>
            <person name="Chandrabose M.N."/>
            <person name="Chavez D."/>
            <person name="Clerk-Blankenburg K.P."/>
            <person name="Cree A."/>
            <person name="Dao M."/>
            <person name="Davis C."/>
            <person name="Chacko J."/>
            <person name="Dinh H."/>
            <person name="Dugan-Rocha S."/>
            <person name="Fowler G."/>
            <person name="Garner T.T."/>
            <person name="Garnes J."/>
            <person name="Gnirke A."/>
            <person name="Hawes A."/>
            <person name="Hernandez J."/>
            <person name="Hines S."/>
            <person name="Holder M."/>
            <person name="Hume J."/>
            <person name="Jhangiani S.N."/>
            <person name="Joshi V."/>
            <person name="Khan Z.M."/>
            <person name="Jackson L."/>
            <person name="Kovar C."/>
            <person name="Kowis A."/>
            <person name="Lee S."/>
            <person name="Lewis L.R."/>
            <person name="Margolis J."/>
            <person name="Morgan M."/>
            <person name="Nazareth L.V."/>
            <person name="Nguyen N."/>
            <person name="Okwuonu G."/>
            <person name="Parker D."/>
            <person name="Richards S."/>
            <person name="Ruiz S.J."/>
            <person name="Santibanez J."/>
            <person name="Savard J."/>
            <person name="Scherer S.E."/>
            <person name="Schneider B."/>
            <person name="Sodergren E."/>
            <person name="Tautz D."/>
            <person name="Vattahil S."/>
            <person name="Villasana D."/>
            <person name="White C.S."/>
            <person name="Wright R."/>
            <person name="Park Y."/>
            <person name="Beeman R.W."/>
            <person name="Lord J."/>
            <person name="Oppert B."/>
            <person name="Lorenzen M."/>
            <person name="Brown S."/>
            <person name="Wang L."/>
            <person name="Savard J."/>
            <person name="Tautz D."/>
            <person name="Richards S."/>
            <person name="Weinstock G."/>
            <person name="Gibbs R.A."/>
            <person name="Liu Y."/>
            <person name="Worley K."/>
            <person name="Weinstock G."/>
            <person name="Elsik C.G."/>
            <person name="Reese J.T."/>
            <person name="Elhaik E."/>
            <person name="Landan G."/>
            <person name="Graur D."/>
            <person name="Arensburger P."/>
            <person name="Atkinson P."/>
            <person name="Beeman R.W."/>
            <person name="Beidler J."/>
            <person name="Brown S.J."/>
            <person name="Demuth J.P."/>
            <person name="Drury D.W."/>
            <person name="Du Y.Z."/>
            <person name="Fujiwara H."/>
            <person name="Lorenzen M."/>
            <person name="Maselli V."/>
            <person name="Osanai M."/>
            <person name="Park Y."/>
            <person name="Robertson H.M."/>
            <person name="Tu Z."/>
            <person name="Wang J.J."/>
            <person name="Wang S."/>
            <person name="Richards S."/>
            <person name="Song H."/>
            <person name="Zhang L."/>
            <person name="Sodergren E."/>
            <person name="Werner D."/>
            <person name="Stanke M."/>
            <person name="Morgenstern B."/>
            <person name="Solovyev V."/>
            <person name="Kosarev P."/>
            <person name="Brown G."/>
            <person name="Chen H.C."/>
            <person name="Ermolaeva O."/>
            <person name="Hlavina W."/>
            <person name="Kapustin Y."/>
            <person name="Kiryutin B."/>
            <person name="Kitts P."/>
            <person name="Maglott D."/>
            <person name="Pruitt K."/>
            <person name="Sapojnikov V."/>
            <person name="Souvorov A."/>
            <person name="Mackey A.J."/>
            <person name="Waterhouse R.M."/>
            <person name="Wyder S."/>
            <person name="Zdobnov E.M."/>
            <person name="Zdobnov E.M."/>
            <person name="Wyder S."/>
            <person name="Kriventseva E.V."/>
            <person name="Kadowaki T."/>
            <person name="Bork P."/>
            <person name="Aranda M."/>
            <person name="Bao R."/>
            <person name="Beermann A."/>
            <person name="Berns N."/>
            <person name="Bolognesi R."/>
            <person name="Bonneton F."/>
            <person name="Bopp D."/>
            <person name="Brown S.J."/>
            <person name="Bucher G."/>
            <person name="Butts T."/>
            <person name="Chaumot A."/>
            <person name="Denell R.E."/>
            <person name="Ferrier D.E."/>
            <person name="Friedrich M."/>
            <person name="Gordon C.M."/>
            <person name="Jindra M."/>
            <person name="Klingler M."/>
            <person name="Lan Q."/>
            <person name="Lattorff H.M."/>
            <person name="Laudet V."/>
            <person name="von Levetsow C."/>
            <person name="Liu Z."/>
            <person name="Lutz R."/>
            <person name="Lynch J.A."/>
            <person name="da Fonseca R.N."/>
            <person name="Posnien N."/>
            <person name="Reuter R."/>
            <person name="Roth S."/>
            <person name="Savard J."/>
            <person name="Schinko J.B."/>
            <person name="Schmitt C."/>
            <person name="Schoppmeier M."/>
            <person name="Schroder R."/>
            <person name="Shippy T.D."/>
            <person name="Simonnet F."/>
            <person name="Marques-Souza H."/>
            <person name="Tautz D."/>
            <person name="Tomoyasu Y."/>
            <person name="Trauner J."/>
            <person name="Van der Zee M."/>
            <person name="Vervoort M."/>
            <person name="Wittkopp N."/>
            <person name="Wimmer E.A."/>
            <person name="Yang X."/>
            <person name="Jones A.K."/>
            <person name="Sattelle D.B."/>
            <person name="Ebert P.R."/>
            <person name="Nelson D."/>
            <person name="Scott J.G."/>
            <person name="Beeman R.W."/>
            <person name="Muthukrishnan S."/>
            <person name="Kramer K.J."/>
            <person name="Arakane Y."/>
            <person name="Beeman R.W."/>
            <person name="Zhu Q."/>
            <person name="Hogenkamp D."/>
            <person name="Dixit R."/>
            <person name="Oppert B."/>
            <person name="Jiang H."/>
            <person name="Zou Z."/>
            <person name="Marshall J."/>
            <person name="Elpidina E."/>
            <person name="Vinokurov K."/>
            <person name="Oppert C."/>
            <person name="Zou Z."/>
            <person name="Evans J."/>
            <person name="Lu Z."/>
            <person name="Zhao P."/>
            <person name="Sumathipala N."/>
            <person name="Altincicek B."/>
            <person name="Vilcinskas A."/>
            <person name="Williams M."/>
            <person name="Hultmark D."/>
            <person name="Hetru C."/>
            <person name="Jiang H."/>
            <person name="Grimmelikhuijzen C.J."/>
            <person name="Hauser F."/>
            <person name="Cazzamali G."/>
            <person name="Williamson M."/>
            <person name="Park Y."/>
            <person name="Li B."/>
            <person name="Tanaka Y."/>
            <person name="Predel R."/>
            <person name="Neupert S."/>
            <person name="Schachtner J."/>
            <person name="Verleyen P."/>
            <person name="Raible F."/>
            <person name="Bork P."/>
            <person name="Friedrich M."/>
            <person name="Walden K.K."/>
            <person name="Robertson H.M."/>
            <person name="Angeli S."/>
            <person name="Foret S."/>
            <person name="Bucher G."/>
            <person name="Schuetz S."/>
            <person name="Maleszka R."/>
            <person name="Wimmer E.A."/>
            <person name="Beeman R.W."/>
            <person name="Lorenzen M."/>
            <person name="Tomoyasu Y."/>
            <person name="Miller S.C."/>
            <person name="Grossmann D."/>
            <person name="Bucher G."/>
        </authorList>
    </citation>
    <scope>NUCLEOTIDE SEQUENCE [LARGE SCALE GENOMIC DNA]</scope>
    <source>
        <strain evidence="1 2">Georgia GA2</strain>
    </source>
</reference>
<keyword evidence="2" id="KW-1185">Reference proteome</keyword>
<organism evidence="1 2">
    <name type="scientific">Tribolium castaneum</name>
    <name type="common">Red flour beetle</name>
    <dbReference type="NCBI Taxonomy" id="7070"/>
    <lineage>
        <taxon>Eukaryota</taxon>
        <taxon>Metazoa</taxon>
        <taxon>Ecdysozoa</taxon>
        <taxon>Arthropoda</taxon>
        <taxon>Hexapoda</taxon>
        <taxon>Insecta</taxon>
        <taxon>Pterygota</taxon>
        <taxon>Neoptera</taxon>
        <taxon>Endopterygota</taxon>
        <taxon>Coleoptera</taxon>
        <taxon>Polyphaga</taxon>
        <taxon>Cucujiformia</taxon>
        <taxon>Tenebrionidae</taxon>
        <taxon>Tenebrionidae incertae sedis</taxon>
        <taxon>Tribolium</taxon>
    </lineage>
</organism>
<dbReference type="Proteomes" id="UP000007266">
    <property type="component" value="Unassembled WGS sequence"/>
</dbReference>
<dbReference type="InParanoid" id="A0A139W8M3"/>
<accession>A0A139W8M3</accession>
<evidence type="ECO:0000313" key="1">
    <source>
        <dbReference type="EMBL" id="KXZ75643.1"/>
    </source>
</evidence>
<proteinExistence type="predicted"/>
<evidence type="ECO:0000313" key="2">
    <source>
        <dbReference type="Proteomes" id="UP000007266"/>
    </source>
</evidence>
<name>A0A139W8M3_TRICA</name>
<dbReference type="EMBL" id="KQ973114">
    <property type="protein sequence ID" value="KXZ75643.1"/>
    <property type="molecule type" value="Genomic_DNA"/>
</dbReference>
<reference evidence="1 2" key="2">
    <citation type="journal article" date="2010" name="Nucleic Acids Res.">
        <title>BeetleBase in 2010: revisions to provide comprehensive genomic information for Tribolium castaneum.</title>
        <authorList>
            <person name="Kim H.S."/>
            <person name="Murphy T."/>
            <person name="Xia J."/>
            <person name="Caragea D."/>
            <person name="Park Y."/>
            <person name="Beeman R.W."/>
            <person name="Lorenzen M.D."/>
            <person name="Butcher S."/>
            <person name="Manak J.R."/>
            <person name="Brown S.J."/>
        </authorList>
    </citation>
    <scope>NUCLEOTIDE SEQUENCE [LARGE SCALE GENOMIC DNA]</scope>
    <source>
        <strain evidence="1 2">Georgia GA2</strain>
    </source>
</reference>
<sequence>MLCVGNEKMKLMTHTQIELTSHYTTVNLYPFVNQETN</sequence>
<gene>
    <name evidence="1" type="primary">AUGUSTUS-3.0.2_31674</name>
    <name evidence="1" type="ORF">TcasGA2_TC031674</name>
</gene>
<dbReference type="AlphaFoldDB" id="A0A139W8M3"/>